<dbReference type="AlphaFoldDB" id="X1SCW7"/>
<protein>
    <submittedName>
        <fullName evidence="1">Uncharacterized protein</fullName>
    </submittedName>
</protein>
<organism evidence="1">
    <name type="scientific">marine sediment metagenome</name>
    <dbReference type="NCBI Taxonomy" id="412755"/>
    <lineage>
        <taxon>unclassified sequences</taxon>
        <taxon>metagenomes</taxon>
        <taxon>ecological metagenomes</taxon>
    </lineage>
</organism>
<proteinExistence type="predicted"/>
<feature type="non-terminal residue" evidence="1">
    <location>
        <position position="1"/>
    </location>
</feature>
<name>X1SCW7_9ZZZZ</name>
<sequence>KVLETDDIIPLLSQEGIFRSNKEIEDIENLLGSSRDWEIKVTG</sequence>
<evidence type="ECO:0000313" key="1">
    <source>
        <dbReference type="EMBL" id="GAI65609.1"/>
    </source>
</evidence>
<dbReference type="EMBL" id="BARV01045062">
    <property type="protein sequence ID" value="GAI65609.1"/>
    <property type="molecule type" value="Genomic_DNA"/>
</dbReference>
<accession>X1SCW7</accession>
<gene>
    <name evidence="1" type="ORF">S06H3_66270</name>
</gene>
<comment type="caution">
    <text evidence="1">The sequence shown here is derived from an EMBL/GenBank/DDBJ whole genome shotgun (WGS) entry which is preliminary data.</text>
</comment>
<reference evidence="1" key="1">
    <citation type="journal article" date="2014" name="Front. Microbiol.">
        <title>High frequency of phylogenetically diverse reductive dehalogenase-homologous genes in deep subseafloor sedimentary metagenomes.</title>
        <authorList>
            <person name="Kawai M."/>
            <person name="Futagami T."/>
            <person name="Toyoda A."/>
            <person name="Takaki Y."/>
            <person name="Nishi S."/>
            <person name="Hori S."/>
            <person name="Arai W."/>
            <person name="Tsubouchi T."/>
            <person name="Morono Y."/>
            <person name="Uchiyama I."/>
            <person name="Ito T."/>
            <person name="Fujiyama A."/>
            <person name="Inagaki F."/>
            <person name="Takami H."/>
        </authorList>
    </citation>
    <scope>NUCLEOTIDE SEQUENCE</scope>
    <source>
        <strain evidence="1">Expedition CK06-06</strain>
    </source>
</reference>